<accession>A0ABV0Q7P2</accession>
<keyword evidence="1" id="KW-0472">Membrane</keyword>
<feature type="transmembrane region" description="Helical" evidence="1">
    <location>
        <begin position="72"/>
        <end position="95"/>
    </location>
</feature>
<keyword evidence="1" id="KW-1133">Transmembrane helix</keyword>
<evidence type="ECO:0000256" key="1">
    <source>
        <dbReference type="SAM" id="Phobius"/>
    </source>
</evidence>
<dbReference type="Proteomes" id="UP001434883">
    <property type="component" value="Unassembled WGS sequence"/>
</dbReference>
<gene>
    <name evidence="2" type="ORF">XENOCAPTIV_002868</name>
</gene>
<proteinExistence type="predicted"/>
<name>A0ABV0Q7P2_9TELE</name>
<evidence type="ECO:0000313" key="3">
    <source>
        <dbReference type="Proteomes" id="UP001434883"/>
    </source>
</evidence>
<comment type="caution">
    <text evidence="2">The sequence shown here is derived from an EMBL/GenBank/DDBJ whole genome shotgun (WGS) entry which is preliminary data.</text>
</comment>
<evidence type="ECO:0000313" key="2">
    <source>
        <dbReference type="EMBL" id="MEQ2191815.1"/>
    </source>
</evidence>
<organism evidence="2 3">
    <name type="scientific">Xenoophorus captivus</name>
    <dbReference type="NCBI Taxonomy" id="1517983"/>
    <lineage>
        <taxon>Eukaryota</taxon>
        <taxon>Metazoa</taxon>
        <taxon>Chordata</taxon>
        <taxon>Craniata</taxon>
        <taxon>Vertebrata</taxon>
        <taxon>Euteleostomi</taxon>
        <taxon>Actinopterygii</taxon>
        <taxon>Neopterygii</taxon>
        <taxon>Teleostei</taxon>
        <taxon>Neoteleostei</taxon>
        <taxon>Acanthomorphata</taxon>
        <taxon>Ovalentaria</taxon>
        <taxon>Atherinomorphae</taxon>
        <taxon>Cyprinodontiformes</taxon>
        <taxon>Goodeidae</taxon>
        <taxon>Xenoophorus</taxon>
    </lineage>
</organism>
<keyword evidence="1" id="KW-0812">Transmembrane</keyword>
<reference evidence="2 3" key="1">
    <citation type="submission" date="2021-06" db="EMBL/GenBank/DDBJ databases">
        <authorList>
            <person name="Palmer J.M."/>
        </authorList>
    </citation>
    <scope>NUCLEOTIDE SEQUENCE [LARGE SCALE GENOMIC DNA]</scope>
    <source>
        <strain evidence="2 3">XC_2019</strain>
        <tissue evidence="2">Muscle</tissue>
    </source>
</reference>
<keyword evidence="3" id="KW-1185">Reference proteome</keyword>
<sequence length="109" mass="12825">MESGSLLEQEALSAALLWRCVCGEQVWLHFTLRQLVFERMQADLKKFEAQIFSKKQVDVLSKTKNEINNNQVMFLMLIHVKFLLCFIFMLSMGYLKTVIYIIYSINCIH</sequence>
<protein>
    <submittedName>
        <fullName evidence="2">Uncharacterized protein</fullName>
    </submittedName>
</protein>
<dbReference type="EMBL" id="JAHRIN010001292">
    <property type="protein sequence ID" value="MEQ2191815.1"/>
    <property type="molecule type" value="Genomic_DNA"/>
</dbReference>